<evidence type="ECO:0000313" key="1">
    <source>
        <dbReference type="EMBL" id="MDK3075139.1"/>
    </source>
</evidence>
<name>A0ABT7FJ27_9RHOB</name>
<gene>
    <name evidence="1" type="ORF">QO034_18790</name>
</gene>
<accession>A0ABT7FJ27</accession>
<sequence length="240" mass="25920">IDMTGGDIGMTNQESANLWIGMNLVICSEAELQNRGIENNGTRRPAYYDGNTDPTDDVVFGGDIYYLNNTVPLTPSATFGYTTNGMITGKTVNATHHVCGNLSFGSTNPYGTGSYTQPISNSYPEAGYPEGFTRYTAVGRTKDNIVVDDDEPVLTNEFWDPANANNNTRVTPASAAALFENFAAKDYRPAAGGLLDGPGADHSDLLPSGAWIDWFDFNRDLEGRPFDWSVNPPKGALLPT</sequence>
<feature type="non-terminal residue" evidence="1">
    <location>
        <position position="1"/>
    </location>
</feature>
<organism evidence="1 2">
    <name type="scientific">Sedimentitalea xiamensis</name>
    <dbReference type="NCBI Taxonomy" id="3050037"/>
    <lineage>
        <taxon>Bacteria</taxon>
        <taxon>Pseudomonadati</taxon>
        <taxon>Pseudomonadota</taxon>
        <taxon>Alphaproteobacteria</taxon>
        <taxon>Rhodobacterales</taxon>
        <taxon>Paracoccaceae</taxon>
        <taxon>Sedimentitalea</taxon>
    </lineage>
</organism>
<reference evidence="1 2" key="1">
    <citation type="submission" date="2023-05" db="EMBL/GenBank/DDBJ databases">
        <title>Sedimentitalea sp. nov. JM2-8.</title>
        <authorList>
            <person name="Huang J."/>
        </authorList>
    </citation>
    <scope>NUCLEOTIDE SEQUENCE [LARGE SCALE GENOMIC DNA]</scope>
    <source>
        <strain evidence="1 2">JM2-8</strain>
    </source>
</reference>
<dbReference type="Proteomes" id="UP001227126">
    <property type="component" value="Unassembled WGS sequence"/>
</dbReference>
<comment type="caution">
    <text evidence="1">The sequence shown here is derived from an EMBL/GenBank/DDBJ whole genome shotgun (WGS) entry which is preliminary data.</text>
</comment>
<dbReference type="EMBL" id="JASNJE010000031">
    <property type="protein sequence ID" value="MDK3075139.1"/>
    <property type="molecule type" value="Genomic_DNA"/>
</dbReference>
<proteinExistence type="predicted"/>
<evidence type="ECO:0000313" key="2">
    <source>
        <dbReference type="Proteomes" id="UP001227126"/>
    </source>
</evidence>
<protein>
    <submittedName>
        <fullName evidence="1">Uncharacterized protein</fullName>
    </submittedName>
</protein>
<keyword evidence="2" id="KW-1185">Reference proteome</keyword>
<dbReference type="RefSeq" id="WP_284487070.1">
    <property type="nucleotide sequence ID" value="NZ_JASNJE010000031.1"/>
</dbReference>